<accession>A0A2N5MAY1</accession>
<evidence type="ECO:0000313" key="2">
    <source>
        <dbReference type="Proteomes" id="UP000234748"/>
    </source>
</evidence>
<protein>
    <submittedName>
        <fullName evidence="1">Uncharacterized protein</fullName>
    </submittedName>
</protein>
<comment type="caution">
    <text evidence="1">The sequence shown here is derived from an EMBL/GenBank/DDBJ whole genome shotgun (WGS) entry which is preliminary data.</text>
</comment>
<name>A0A2N5MAY1_9BACI</name>
<dbReference type="AlphaFoldDB" id="A0A2N5MAY1"/>
<reference evidence="1 2" key="1">
    <citation type="submission" date="2017-11" db="EMBL/GenBank/DDBJ databases">
        <title>Comparitive Functional Genomics of Dry Heat Resistant strains isolated from the Viking Spacecraft.</title>
        <authorList>
            <person name="Seuylemezian A."/>
            <person name="Cooper K."/>
            <person name="Vaishampayan P."/>
        </authorList>
    </citation>
    <scope>NUCLEOTIDE SEQUENCE [LARGE SCALE GENOMIC DNA]</scope>
    <source>
        <strain evidence="1 2">V1-29</strain>
    </source>
</reference>
<dbReference type="Proteomes" id="UP000234748">
    <property type="component" value="Unassembled WGS sequence"/>
</dbReference>
<proteinExistence type="predicted"/>
<organism evidence="1 2">
    <name type="scientific">Peribacillus deserti</name>
    <dbReference type="NCBI Taxonomy" id="673318"/>
    <lineage>
        <taxon>Bacteria</taxon>
        <taxon>Bacillati</taxon>
        <taxon>Bacillota</taxon>
        <taxon>Bacilli</taxon>
        <taxon>Bacillales</taxon>
        <taxon>Bacillaceae</taxon>
        <taxon>Peribacillus</taxon>
    </lineage>
</organism>
<keyword evidence="2" id="KW-1185">Reference proteome</keyword>
<dbReference type="EMBL" id="PGUY01000004">
    <property type="protein sequence ID" value="PLT31528.1"/>
    <property type="molecule type" value="Genomic_DNA"/>
</dbReference>
<gene>
    <name evidence="1" type="ORF">CUU66_02025</name>
</gene>
<sequence length="110" mass="12695">MSYSGNNHERCLRIKKHINDDIPISQTVLSVHADFAGKIEPFRIEYLSENLRVIGFIAKPVTYNQKLLWKSPALLMEQILFVLAGDLESKNGKYVKRSAVYWPDCLRTKN</sequence>
<evidence type="ECO:0000313" key="1">
    <source>
        <dbReference type="EMBL" id="PLT31528.1"/>
    </source>
</evidence>